<evidence type="ECO:0000256" key="1">
    <source>
        <dbReference type="ARBA" id="ARBA00006194"/>
    </source>
</evidence>
<dbReference type="HOGENOM" id="CLU_072439_0_0_1"/>
<dbReference type="eggNOG" id="ENOG502S752">
    <property type="taxonomic scope" value="Eukaryota"/>
</dbReference>
<dbReference type="InParanoid" id="H6BTY7"/>
<sequence length="303" mass="33320">MIATVTRRTLLHPIDLLLHDIRIPTPFSVKMSRPSSIISSMCRSCRRTYMSTQTQTQTRRYASSNTNTSSSTRHSHEPSSLAERLGIRVEPETPPAEPQALDQIAEALRKPSKTTSSSTSTSSSEDLSSLLSGDLRSIARSARDEAATRPSARVSADEPYHLTVYAHKHNTHITFTEPSRNPILSLSTGNLGLRKAQRSSYDASYQLASYTFRKMAEKQWRIGGKKNTSNPMLTLADVRKPGAMSGGAGIEVIMRGYGPGREAFQKALLGTEGRMIKPLVSKVTDSTRLKFGGTRSPKVRRLG</sequence>
<dbReference type="EMBL" id="JH226132">
    <property type="protein sequence ID" value="EHY55564.1"/>
    <property type="molecule type" value="Genomic_DNA"/>
</dbReference>
<feature type="compositionally biased region" description="Polar residues" evidence="4">
    <location>
        <begin position="49"/>
        <end position="62"/>
    </location>
</feature>
<dbReference type="GO" id="GO:0006412">
    <property type="term" value="P:translation"/>
    <property type="evidence" value="ECO:0007669"/>
    <property type="project" value="InterPro"/>
</dbReference>
<keyword evidence="3" id="KW-0687">Ribonucleoprotein</keyword>
<proteinExistence type="inferred from homology"/>
<dbReference type="GO" id="GO:0005840">
    <property type="term" value="C:ribosome"/>
    <property type="evidence" value="ECO:0007669"/>
    <property type="project" value="UniProtKB-KW"/>
</dbReference>
<dbReference type="PANTHER" id="PTHR11759">
    <property type="entry name" value="40S RIBOSOMAL PROTEIN S14/30S RIBOSOMAL PROTEIN S11"/>
    <property type="match status" value="1"/>
</dbReference>
<dbReference type="AlphaFoldDB" id="H6BTY7"/>
<keyword evidence="2" id="KW-0689">Ribosomal protein</keyword>
<evidence type="ECO:0000256" key="3">
    <source>
        <dbReference type="ARBA" id="ARBA00023274"/>
    </source>
</evidence>
<dbReference type="Proteomes" id="UP000007304">
    <property type="component" value="Unassembled WGS sequence"/>
</dbReference>
<dbReference type="HAMAP" id="MF_01310">
    <property type="entry name" value="Ribosomal_uS11"/>
    <property type="match status" value="1"/>
</dbReference>
<dbReference type="RefSeq" id="XP_009156025.1">
    <property type="nucleotide sequence ID" value="XM_009157777.1"/>
</dbReference>
<comment type="similarity">
    <text evidence="1">Belongs to the universal ribosomal protein uS11 family.</text>
</comment>
<dbReference type="GeneID" id="20308335"/>
<evidence type="ECO:0000313" key="6">
    <source>
        <dbReference type="Proteomes" id="UP000007304"/>
    </source>
</evidence>
<evidence type="ECO:0000256" key="2">
    <source>
        <dbReference type="ARBA" id="ARBA00022980"/>
    </source>
</evidence>
<reference evidence="5" key="1">
    <citation type="submission" date="2011-07" db="EMBL/GenBank/DDBJ databases">
        <title>The Genome Sequence of Exophiala (Wangiella) dermatitidis NIH/UT8656.</title>
        <authorList>
            <consortium name="The Broad Institute Genome Sequencing Platform"/>
            <person name="Cuomo C."/>
            <person name="Wang Z."/>
            <person name="Hunicke-Smith S."/>
            <person name="Szanislo P.J."/>
            <person name="Earl A."/>
            <person name="Young S.K."/>
            <person name="Zeng Q."/>
            <person name="Gargeya S."/>
            <person name="Fitzgerald M."/>
            <person name="Haas B."/>
            <person name="Abouelleil A."/>
            <person name="Alvarado L."/>
            <person name="Arachchi H.M."/>
            <person name="Berlin A."/>
            <person name="Brown A."/>
            <person name="Chapman S.B."/>
            <person name="Chen Z."/>
            <person name="Dunbar C."/>
            <person name="Freedman E."/>
            <person name="Gearin G."/>
            <person name="Gellesch M."/>
            <person name="Goldberg J."/>
            <person name="Griggs A."/>
            <person name="Gujja S."/>
            <person name="Heiman D."/>
            <person name="Howarth C."/>
            <person name="Larson L."/>
            <person name="Lui A."/>
            <person name="MacDonald P.J.P."/>
            <person name="Montmayeur A."/>
            <person name="Murphy C."/>
            <person name="Neiman D."/>
            <person name="Pearson M."/>
            <person name="Priest M."/>
            <person name="Roberts A."/>
            <person name="Saif S."/>
            <person name="Shea T."/>
            <person name="Shenoy N."/>
            <person name="Sisk P."/>
            <person name="Stolte C."/>
            <person name="Sykes S."/>
            <person name="Wortman J."/>
            <person name="Nusbaum C."/>
            <person name="Birren B."/>
        </authorList>
    </citation>
    <scope>NUCLEOTIDE SEQUENCE</scope>
    <source>
        <strain evidence="5">NIH/UT8656</strain>
    </source>
</reference>
<feature type="compositionally biased region" description="Low complexity" evidence="4">
    <location>
        <begin position="113"/>
        <end position="129"/>
    </location>
</feature>
<dbReference type="InterPro" id="IPR001971">
    <property type="entry name" value="Ribosomal_uS11"/>
</dbReference>
<feature type="region of interest" description="Disordered" evidence="4">
    <location>
        <begin position="48"/>
        <end position="83"/>
    </location>
</feature>
<organism evidence="5 6">
    <name type="scientific">Exophiala dermatitidis (strain ATCC 34100 / CBS 525.76 / NIH/UT8656)</name>
    <name type="common">Black yeast</name>
    <name type="synonym">Wangiella dermatitidis</name>
    <dbReference type="NCBI Taxonomy" id="858893"/>
    <lineage>
        <taxon>Eukaryota</taxon>
        <taxon>Fungi</taxon>
        <taxon>Dikarya</taxon>
        <taxon>Ascomycota</taxon>
        <taxon>Pezizomycotina</taxon>
        <taxon>Eurotiomycetes</taxon>
        <taxon>Chaetothyriomycetidae</taxon>
        <taxon>Chaetothyriales</taxon>
        <taxon>Herpotrichiellaceae</taxon>
        <taxon>Exophiala</taxon>
    </lineage>
</organism>
<dbReference type="Gene3D" id="3.30.420.80">
    <property type="entry name" value="Ribosomal protein S11"/>
    <property type="match status" value="1"/>
</dbReference>
<evidence type="ECO:0000256" key="4">
    <source>
        <dbReference type="SAM" id="MobiDB-lite"/>
    </source>
</evidence>
<dbReference type="VEuPathDB" id="FungiDB:HMPREF1120_03696"/>
<dbReference type="InterPro" id="IPR036967">
    <property type="entry name" value="Ribosomal_uS11_sf"/>
</dbReference>
<dbReference type="STRING" id="858893.H6BTY7"/>
<protein>
    <recommendedName>
        <fullName evidence="7">Ribosomal protein S11</fullName>
    </recommendedName>
</protein>
<name>H6BTY7_EXODN</name>
<dbReference type="GO" id="GO:0003735">
    <property type="term" value="F:structural constituent of ribosome"/>
    <property type="evidence" value="ECO:0007669"/>
    <property type="project" value="InterPro"/>
</dbReference>
<evidence type="ECO:0008006" key="7">
    <source>
        <dbReference type="Google" id="ProtNLM"/>
    </source>
</evidence>
<dbReference type="GO" id="GO:1990904">
    <property type="term" value="C:ribonucleoprotein complex"/>
    <property type="evidence" value="ECO:0007669"/>
    <property type="project" value="UniProtKB-KW"/>
</dbReference>
<keyword evidence="6" id="KW-1185">Reference proteome</keyword>
<dbReference type="OMA" id="HITFTEP"/>
<accession>H6BTY7</accession>
<gene>
    <name evidence="5" type="ORF">HMPREF1120_03696</name>
</gene>
<feature type="compositionally biased region" description="Low complexity" evidence="4">
    <location>
        <begin position="63"/>
        <end position="72"/>
    </location>
</feature>
<evidence type="ECO:0000313" key="5">
    <source>
        <dbReference type="EMBL" id="EHY55564.1"/>
    </source>
</evidence>
<dbReference type="OrthoDB" id="1654884at2759"/>
<dbReference type="SUPFAM" id="SSF53137">
    <property type="entry name" value="Translational machinery components"/>
    <property type="match status" value="1"/>
</dbReference>
<feature type="region of interest" description="Disordered" evidence="4">
    <location>
        <begin position="109"/>
        <end position="129"/>
    </location>
</feature>